<comment type="caution">
    <text evidence="5">The sequence shown here is derived from an EMBL/GenBank/DDBJ whole genome shotgun (WGS) entry which is preliminary data.</text>
</comment>
<proteinExistence type="inferred from homology"/>
<dbReference type="EMBL" id="JBHMAF010000017">
    <property type="protein sequence ID" value="MFB9757568.1"/>
    <property type="molecule type" value="Genomic_DNA"/>
</dbReference>
<gene>
    <name evidence="5" type="ORF">ACFFMS_03300</name>
</gene>
<evidence type="ECO:0000259" key="4">
    <source>
        <dbReference type="Pfam" id="PF13407"/>
    </source>
</evidence>
<evidence type="ECO:0000313" key="6">
    <source>
        <dbReference type="Proteomes" id="UP001589609"/>
    </source>
</evidence>
<sequence length="314" mass="34817">MKRKWIILLIITVLLITCIVKFLRADDRPKVIVVLQDLDSQYSNIVKVGAEKGFREFDIDGKVIAPPYGSTADVQAAMIKNMLKEHPDILVVSPFESPVVLSNLKKAVETKTPVVLLDTDVPLKNRTIHIGADNFELGRIAGELLASQLQPKDEVVLIAGDLTSTVLNKRIQGATFSLETAGIKIVEKLVELPFRPLDVKEEMTRILQQYPNIKGVFAINDVMALNALEVIKKHGNKVPVVGTDGIIKMVESIEDGTIPSTVTQNPYDMGYISVETAWKVIKGERVRKNIDTGVDLITKDNAKLKLDFLKEVLK</sequence>
<dbReference type="SUPFAM" id="SSF53822">
    <property type="entry name" value="Periplasmic binding protein-like I"/>
    <property type="match status" value="1"/>
</dbReference>
<dbReference type="Proteomes" id="UP001589609">
    <property type="component" value="Unassembled WGS sequence"/>
</dbReference>
<reference evidence="5 6" key="1">
    <citation type="submission" date="2024-09" db="EMBL/GenBank/DDBJ databases">
        <authorList>
            <person name="Sun Q."/>
            <person name="Mori K."/>
        </authorList>
    </citation>
    <scope>NUCLEOTIDE SEQUENCE [LARGE SCALE GENOMIC DNA]</scope>
    <source>
        <strain evidence="5 6">JCM 11201</strain>
    </source>
</reference>
<dbReference type="CDD" id="cd01536">
    <property type="entry name" value="PBP1_ABC_sugar_binding-like"/>
    <property type="match status" value="1"/>
</dbReference>
<comment type="subcellular location">
    <subcellularLocation>
        <location evidence="1">Cell envelope</location>
    </subcellularLocation>
</comment>
<dbReference type="PANTHER" id="PTHR46847:SF1">
    <property type="entry name" value="D-ALLOSE-BINDING PERIPLASMIC PROTEIN-RELATED"/>
    <property type="match status" value="1"/>
</dbReference>
<dbReference type="Gene3D" id="3.40.50.2300">
    <property type="match status" value="2"/>
</dbReference>
<evidence type="ECO:0000256" key="2">
    <source>
        <dbReference type="ARBA" id="ARBA00007639"/>
    </source>
</evidence>
<evidence type="ECO:0000256" key="1">
    <source>
        <dbReference type="ARBA" id="ARBA00004196"/>
    </source>
</evidence>
<protein>
    <submittedName>
        <fullName evidence="5">Sugar ABC transporter substrate-binding protein</fullName>
    </submittedName>
</protein>
<dbReference type="Pfam" id="PF13407">
    <property type="entry name" value="Peripla_BP_4"/>
    <property type="match status" value="1"/>
</dbReference>
<comment type="similarity">
    <text evidence="2">Belongs to the bacterial solute-binding protein 2 family.</text>
</comment>
<evidence type="ECO:0000256" key="3">
    <source>
        <dbReference type="ARBA" id="ARBA00022729"/>
    </source>
</evidence>
<feature type="domain" description="Periplasmic binding protein" evidence="4">
    <location>
        <begin position="32"/>
        <end position="284"/>
    </location>
</feature>
<dbReference type="InterPro" id="IPR025997">
    <property type="entry name" value="SBP_2_dom"/>
</dbReference>
<dbReference type="PANTHER" id="PTHR46847">
    <property type="entry name" value="D-ALLOSE-BINDING PERIPLASMIC PROTEIN-RELATED"/>
    <property type="match status" value="1"/>
</dbReference>
<name>A0ABV5WBB6_9BACI</name>
<evidence type="ECO:0000313" key="5">
    <source>
        <dbReference type="EMBL" id="MFB9757568.1"/>
    </source>
</evidence>
<keyword evidence="6" id="KW-1185">Reference proteome</keyword>
<dbReference type="InterPro" id="IPR028082">
    <property type="entry name" value="Peripla_BP_I"/>
</dbReference>
<keyword evidence="3" id="KW-0732">Signal</keyword>
<organism evidence="5 6">
    <name type="scientific">Ectobacillus funiculus</name>
    <dbReference type="NCBI Taxonomy" id="137993"/>
    <lineage>
        <taxon>Bacteria</taxon>
        <taxon>Bacillati</taxon>
        <taxon>Bacillota</taxon>
        <taxon>Bacilli</taxon>
        <taxon>Bacillales</taxon>
        <taxon>Bacillaceae</taxon>
        <taxon>Ectobacillus</taxon>
    </lineage>
</organism>
<dbReference type="RefSeq" id="WP_379947879.1">
    <property type="nucleotide sequence ID" value="NZ_JBHMAF010000017.1"/>
</dbReference>
<accession>A0ABV5WBB6</accession>